<name>A0A8K0FYR9_IGNLU</name>
<comment type="caution">
    <text evidence="1">The sequence shown here is derived from an EMBL/GenBank/DDBJ whole genome shotgun (WGS) entry which is preliminary data.</text>
</comment>
<evidence type="ECO:0000313" key="2">
    <source>
        <dbReference type="Proteomes" id="UP000801492"/>
    </source>
</evidence>
<gene>
    <name evidence="1" type="ORF">ILUMI_26619</name>
</gene>
<proteinExistence type="predicted"/>
<accession>A0A8K0FYR9</accession>
<dbReference type="Proteomes" id="UP000801492">
    <property type="component" value="Unassembled WGS sequence"/>
</dbReference>
<dbReference type="EMBL" id="VTPC01091142">
    <property type="protein sequence ID" value="KAF2879553.1"/>
    <property type="molecule type" value="Genomic_DNA"/>
</dbReference>
<sequence>MRIEVEEMERVKNLVLTGKIPLDQAPPEMANHPVRLIELYCQKLIAERRAKIKVPKVHIPSNLYWDDTPDPPSGLSIEKGHVFRQDGERLCHPADCFINATDEEDIQNGYMFNPEEYEKHRFENPLIKQLRECQTVEEMYALADEIIGALKTLAEGDAISTVTTTTMG</sequence>
<dbReference type="OrthoDB" id="6150133at2759"/>
<evidence type="ECO:0000313" key="1">
    <source>
        <dbReference type="EMBL" id="KAF2879553.1"/>
    </source>
</evidence>
<protein>
    <submittedName>
        <fullName evidence="1">Uncharacterized protein</fullName>
    </submittedName>
</protein>
<reference evidence="1" key="1">
    <citation type="submission" date="2019-08" db="EMBL/GenBank/DDBJ databases">
        <title>The genome of the North American firefly Photinus pyralis.</title>
        <authorList>
            <consortium name="Photinus pyralis genome working group"/>
            <person name="Fallon T.R."/>
            <person name="Sander Lower S.E."/>
            <person name="Weng J.-K."/>
        </authorList>
    </citation>
    <scope>NUCLEOTIDE SEQUENCE</scope>
    <source>
        <strain evidence="1">TRF0915ILg1</strain>
        <tissue evidence="1">Whole body</tissue>
    </source>
</reference>
<dbReference type="AlphaFoldDB" id="A0A8K0FYR9"/>
<organism evidence="1 2">
    <name type="scientific">Ignelater luminosus</name>
    <name type="common">Cucubano</name>
    <name type="synonym">Pyrophorus luminosus</name>
    <dbReference type="NCBI Taxonomy" id="2038154"/>
    <lineage>
        <taxon>Eukaryota</taxon>
        <taxon>Metazoa</taxon>
        <taxon>Ecdysozoa</taxon>
        <taxon>Arthropoda</taxon>
        <taxon>Hexapoda</taxon>
        <taxon>Insecta</taxon>
        <taxon>Pterygota</taxon>
        <taxon>Neoptera</taxon>
        <taxon>Endopterygota</taxon>
        <taxon>Coleoptera</taxon>
        <taxon>Polyphaga</taxon>
        <taxon>Elateriformia</taxon>
        <taxon>Elateroidea</taxon>
        <taxon>Elateridae</taxon>
        <taxon>Agrypninae</taxon>
        <taxon>Pyrophorini</taxon>
        <taxon>Ignelater</taxon>
    </lineage>
</organism>
<keyword evidence="2" id="KW-1185">Reference proteome</keyword>